<protein>
    <submittedName>
        <fullName evidence="1">Uncharacterized protein</fullName>
    </submittedName>
</protein>
<comment type="caution">
    <text evidence="1">The sequence shown here is derived from an EMBL/GenBank/DDBJ whole genome shotgun (WGS) entry which is preliminary data.</text>
</comment>
<accession>A0A397VPH2</accession>
<name>A0A397VPH2_9GLOM</name>
<evidence type="ECO:0000313" key="1">
    <source>
        <dbReference type="EMBL" id="RIB23197.1"/>
    </source>
</evidence>
<dbReference type="EMBL" id="QKWP01000274">
    <property type="protein sequence ID" value="RIB23197.1"/>
    <property type="molecule type" value="Genomic_DNA"/>
</dbReference>
<proteinExistence type="predicted"/>
<keyword evidence="2" id="KW-1185">Reference proteome</keyword>
<dbReference type="Proteomes" id="UP000266673">
    <property type="component" value="Unassembled WGS sequence"/>
</dbReference>
<dbReference type="AlphaFoldDB" id="A0A397VPH2"/>
<evidence type="ECO:0000313" key="2">
    <source>
        <dbReference type="Proteomes" id="UP000266673"/>
    </source>
</evidence>
<reference evidence="1 2" key="1">
    <citation type="submission" date="2018-06" db="EMBL/GenBank/DDBJ databases">
        <title>Comparative genomics reveals the genomic features of Rhizophagus irregularis, R. cerebriforme, R. diaphanum and Gigaspora rosea, and their symbiotic lifestyle signature.</title>
        <authorList>
            <person name="Morin E."/>
            <person name="San Clemente H."/>
            <person name="Chen E.C.H."/>
            <person name="De La Providencia I."/>
            <person name="Hainaut M."/>
            <person name="Kuo A."/>
            <person name="Kohler A."/>
            <person name="Murat C."/>
            <person name="Tang N."/>
            <person name="Roy S."/>
            <person name="Loubradou J."/>
            <person name="Henrissat B."/>
            <person name="Grigoriev I.V."/>
            <person name="Corradi N."/>
            <person name="Roux C."/>
            <person name="Martin F.M."/>
        </authorList>
    </citation>
    <scope>NUCLEOTIDE SEQUENCE [LARGE SCALE GENOMIC DNA]</scope>
    <source>
        <strain evidence="1 2">DAOM 194757</strain>
    </source>
</reference>
<dbReference type="OrthoDB" id="10407166at2759"/>
<organism evidence="1 2">
    <name type="scientific">Gigaspora rosea</name>
    <dbReference type="NCBI Taxonomy" id="44941"/>
    <lineage>
        <taxon>Eukaryota</taxon>
        <taxon>Fungi</taxon>
        <taxon>Fungi incertae sedis</taxon>
        <taxon>Mucoromycota</taxon>
        <taxon>Glomeromycotina</taxon>
        <taxon>Glomeromycetes</taxon>
        <taxon>Diversisporales</taxon>
        <taxon>Gigasporaceae</taxon>
        <taxon>Gigaspora</taxon>
    </lineage>
</organism>
<gene>
    <name evidence="1" type="ORF">C2G38_2032964</name>
</gene>
<sequence length="130" mass="14484">MATKLEINAKFLDCIVMLQRIIKGTKIAKIRGTATETSFIDNQRKPVNLSLLEGSITNPSTQAIESYLSNLQQIDISTRLPNLAPEGTLAEKLDAICEKILSGECDQVDLLQQYYYLGECLIEIAESFKD</sequence>